<gene>
    <name evidence="1" type="primary">PARPA_03323.1 scaffold 7241</name>
</gene>
<dbReference type="SUPFAM" id="SSF53098">
    <property type="entry name" value="Ribonuclease H-like"/>
    <property type="match status" value="1"/>
</dbReference>
<dbReference type="AlphaFoldDB" id="A0A0B7MUN1"/>
<sequence>MAFAYNATVAFELVKVFSDFGYPTKSGMDNGSEMKNMIMKLLCESMHIDQRLITPYKASSNGASDCWVQLAKLAIAKIVKDAGHQWDLFTPGVQLALKNKVSKRLKTPPFNLMFARKMNAFVDHRTSDKCKKSSVMTYDQLIDRINVMPKVVFPAIMDKTNTYVDKMKNKYDKFKNLVNDFEKDTPVMVRIPTLEGSLTPSYMGPYTVVRKTKGGSYVLADKTGLLMDRDYAPSELKVISQNNL</sequence>
<evidence type="ECO:0000313" key="1">
    <source>
        <dbReference type="EMBL" id="CEP09771.1"/>
    </source>
</evidence>
<dbReference type="InterPro" id="IPR050951">
    <property type="entry name" value="Retrovirus_Pol_polyprotein"/>
</dbReference>
<dbReference type="Proteomes" id="UP000054107">
    <property type="component" value="Unassembled WGS sequence"/>
</dbReference>
<dbReference type="PANTHER" id="PTHR37984:SF5">
    <property type="entry name" value="PROTEIN NYNRIN-LIKE"/>
    <property type="match status" value="1"/>
</dbReference>
<evidence type="ECO:0000313" key="2">
    <source>
        <dbReference type="Proteomes" id="UP000054107"/>
    </source>
</evidence>
<dbReference type="OrthoDB" id="10267344at2759"/>
<dbReference type="InterPro" id="IPR012337">
    <property type="entry name" value="RNaseH-like_sf"/>
</dbReference>
<protein>
    <recommendedName>
        <fullName evidence="3">Integrase catalytic domain-containing protein</fullName>
    </recommendedName>
</protein>
<organism evidence="1 2">
    <name type="scientific">Parasitella parasitica</name>
    <dbReference type="NCBI Taxonomy" id="35722"/>
    <lineage>
        <taxon>Eukaryota</taxon>
        <taxon>Fungi</taxon>
        <taxon>Fungi incertae sedis</taxon>
        <taxon>Mucoromycota</taxon>
        <taxon>Mucoromycotina</taxon>
        <taxon>Mucoromycetes</taxon>
        <taxon>Mucorales</taxon>
        <taxon>Mucorineae</taxon>
        <taxon>Mucoraceae</taxon>
        <taxon>Parasitella</taxon>
    </lineage>
</organism>
<keyword evidence="2" id="KW-1185">Reference proteome</keyword>
<dbReference type="STRING" id="35722.A0A0B7MUN1"/>
<proteinExistence type="predicted"/>
<name>A0A0B7MUN1_9FUNG</name>
<dbReference type="InterPro" id="IPR036397">
    <property type="entry name" value="RNaseH_sf"/>
</dbReference>
<dbReference type="GO" id="GO:0003676">
    <property type="term" value="F:nucleic acid binding"/>
    <property type="evidence" value="ECO:0007669"/>
    <property type="project" value="InterPro"/>
</dbReference>
<dbReference type="Gene3D" id="3.30.420.10">
    <property type="entry name" value="Ribonuclease H-like superfamily/Ribonuclease H"/>
    <property type="match status" value="1"/>
</dbReference>
<accession>A0A0B7MUN1</accession>
<evidence type="ECO:0008006" key="3">
    <source>
        <dbReference type="Google" id="ProtNLM"/>
    </source>
</evidence>
<reference evidence="1 2" key="1">
    <citation type="submission" date="2014-09" db="EMBL/GenBank/DDBJ databases">
        <authorList>
            <person name="Ellenberger Sabrina"/>
        </authorList>
    </citation>
    <scope>NUCLEOTIDE SEQUENCE [LARGE SCALE GENOMIC DNA]</scope>
    <source>
        <strain evidence="1 2">CBS 412.66</strain>
    </source>
</reference>
<dbReference type="PANTHER" id="PTHR37984">
    <property type="entry name" value="PROTEIN CBG26694"/>
    <property type="match status" value="1"/>
</dbReference>
<dbReference type="EMBL" id="LN722188">
    <property type="protein sequence ID" value="CEP09771.1"/>
    <property type="molecule type" value="Genomic_DNA"/>
</dbReference>